<sequence>MSVERDSRESWTTDTTFSLEFEPTGETVTVSALPECFVTESGRYLTRWQLTRSFEIGILTARLSADDEQILLAERAEGTAVTIVRCPWEALPTHVELRSDGTRVWIADRRRTHPASQATVWPPASPRVGDKV</sequence>
<gene>
    <name evidence="1" type="ordered locus">Halru_1526</name>
</gene>
<dbReference type="Proteomes" id="UP000010846">
    <property type="component" value="Chromosome"/>
</dbReference>
<dbReference type="eggNOG" id="arCOG10859">
    <property type="taxonomic scope" value="Archaea"/>
</dbReference>
<accession>L0IBJ1</accession>
<organism evidence="1 2">
    <name type="scientific">Halovivax ruber (strain DSM 18193 / JCM 13892 / XH-70)</name>
    <dbReference type="NCBI Taxonomy" id="797302"/>
    <lineage>
        <taxon>Archaea</taxon>
        <taxon>Methanobacteriati</taxon>
        <taxon>Methanobacteriota</taxon>
        <taxon>Stenosarchaea group</taxon>
        <taxon>Halobacteria</taxon>
        <taxon>Halobacteriales</taxon>
        <taxon>Natrialbaceae</taxon>
        <taxon>Halovivax</taxon>
    </lineage>
</organism>
<dbReference type="GeneID" id="14376313"/>
<name>L0IBJ1_HALRX</name>
<dbReference type="AlphaFoldDB" id="L0IBJ1"/>
<evidence type="ECO:0000313" key="1">
    <source>
        <dbReference type="EMBL" id="AGB16134.1"/>
    </source>
</evidence>
<dbReference type="HOGENOM" id="CLU_1912301_0_0_2"/>
<proteinExistence type="predicted"/>
<keyword evidence="2" id="KW-1185">Reference proteome</keyword>
<dbReference type="STRING" id="797302.Halru_1526"/>
<evidence type="ECO:0000313" key="2">
    <source>
        <dbReference type="Proteomes" id="UP000010846"/>
    </source>
</evidence>
<reference evidence="1" key="1">
    <citation type="submission" date="2011-09" db="EMBL/GenBank/DDBJ databases">
        <title>Complete sequence of Halovivax ruber XH-70.</title>
        <authorList>
            <consortium name="US DOE Joint Genome Institute"/>
            <person name="Lucas S."/>
            <person name="Han J."/>
            <person name="Lapidus A."/>
            <person name="Cheng J.-F."/>
            <person name="Goodwin L."/>
            <person name="Pitluck S."/>
            <person name="Peters L."/>
            <person name="Mikhailova N."/>
            <person name="Davenport K."/>
            <person name="Detter J.C."/>
            <person name="Han C."/>
            <person name="Tapia R."/>
            <person name="Land M."/>
            <person name="Hauser L."/>
            <person name="Kyrpides N."/>
            <person name="Ivanova N."/>
            <person name="Pagani I."/>
            <person name="Sproer C."/>
            <person name="Anderson I."/>
            <person name="Woyke T."/>
        </authorList>
    </citation>
    <scope>NUCLEOTIDE SEQUENCE</scope>
    <source>
        <strain evidence="1">XH-70</strain>
    </source>
</reference>
<dbReference type="KEGG" id="hru:Halru_1526"/>
<protein>
    <submittedName>
        <fullName evidence="1">Uncharacterized protein</fullName>
    </submittedName>
</protein>
<dbReference type="RefSeq" id="WP_015300778.1">
    <property type="nucleotide sequence ID" value="NC_019964.1"/>
</dbReference>
<dbReference type="EMBL" id="CP003050">
    <property type="protein sequence ID" value="AGB16134.1"/>
    <property type="molecule type" value="Genomic_DNA"/>
</dbReference>